<dbReference type="GO" id="GO:0004497">
    <property type="term" value="F:monooxygenase activity"/>
    <property type="evidence" value="ECO:0007669"/>
    <property type="project" value="UniProtKB-KW"/>
</dbReference>
<comment type="catalytic activity">
    <reaction evidence="14">
        <text>dihydromonacolin L carboxylate + reduced [NADPH--hemoprotein reductase] + O2 = monacolin L carboxylate + oxidized [NADPH--hemoprotein reductase] + 2 H2O + H(+)</text>
        <dbReference type="Rhea" id="RHEA:42368"/>
        <dbReference type="Rhea" id="RHEA-COMP:11964"/>
        <dbReference type="Rhea" id="RHEA-COMP:11965"/>
        <dbReference type="ChEBI" id="CHEBI:15377"/>
        <dbReference type="ChEBI" id="CHEBI:15378"/>
        <dbReference type="ChEBI" id="CHEBI:15379"/>
        <dbReference type="ChEBI" id="CHEBI:57618"/>
        <dbReference type="ChEBI" id="CHEBI:58210"/>
        <dbReference type="ChEBI" id="CHEBI:79031"/>
        <dbReference type="ChEBI" id="CHEBI:79044"/>
        <dbReference type="EC" id="1.14.14.124"/>
    </reaction>
    <physiologicalReaction direction="left-to-right" evidence="14">
        <dbReference type="Rhea" id="RHEA:42369"/>
    </physiologicalReaction>
</comment>
<evidence type="ECO:0000256" key="5">
    <source>
        <dbReference type="ARBA" id="ARBA00022692"/>
    </source>
</evidence>
<evidence type="ECO:0000256" key="15">
    <source>
        <dbReference type="ARBA" id="ARBA00051212"/>
    </source>
</evidence>
<comment type="catalytic activity">
    <reaction evidence="15">
        <text>monacolin L carboxylate + reduced [NADPH--hemoprotein reductase] + O2 = monacolin J carboxylate + oxidized [NADPH--hemoprotein reductase] + H2O + H(+)</text>
        <dbReference type="Rhea" id="RHEA:29599"/>
        <dbReference type="Rhea" id="RHEA-COMP:11964"/>
        <dbReference type="Rhea" id="RHEA-COMP:11965"/>
        <dbReference type="ChEBI" id="CHEBI:15377"/>
        <dbReference type="ChEBI" id="CHEBI:15378"/>
        <dbReference type="ChEBI" id="CHEBI:15379"/>
        <dbReference type="ChEBI" id="CHEBI:57618"/>
        <dbReference type="ChEBI" id="CHEBI:58210"/>
        <dbReference type="ChEBI" id="CHEBI:79035"/>
        <dbReference type="ChEBI" id="CHEBI:79044"/>
        <dbReference type="EC" id="1.14.14.125"/>
    </reaction>
    <physiologicalReaction direction="left-to-right" evidence="15">
        <dbReference type="Rhea" id="RHEA:29600"/>
    </physiologicalReaction>
</comment>
<dbReference type="InterPro" id="IPR002403">
    <property type="entry name" value="Cyt_P450_E_grp-IV"/>
</dbReference>
<dbReference type="AlphaFoldDB" id="A0A2J5I5F2"/>
<keyword evidence="8" id="KW-0735">Signal-anchor</keyword>
<evidence type="ECO:0000256" key="21">
    <source>
        <dbReference type="ARBA" id="ARBA00079297"/>
    </source>
</evidence>
<evidence type="ECO:0000313" key="27">
    <source>
        <dbReference type="Proteomes" id="UP000235023"/>
    </source>
</evidence>
<comment type="cofactor">
    <cofactor evidence="1 23">
        <name>heme</name>
        <dbReference type="ChEBI" id="CHEBI:30413"/>
    </cofactor>
</comment>
<dbReference type="PRINTS" id="PR00465">
    <property type="entry name" value="EP450IV"/>
</dbReference>
<evidence type="ECO:0000256" key="1">
    <source>
        <dbReference type="ARBA" id="ARBA00001971"/>
    </source>
</evidence>
<dbReference type="FunFam" id="1.10.630.10:FF:000059">
    <property type="entry name" value="Cytochrome P450 monooxygenase"/>
    <property type="match status" value="1"/>
</dbReference>
<proteinExistence type="inferred from homology"/>
<evidence type="ECO:0000256" key="18">
    <source>
        <dbReference type="ARBA" id="ARBA00066329"/>
    </source>
</evidence>
<feature type="binding site" description="axial binding residue" evidence="23">
    <location>
        <position position="438"/>
    </location>
    <ligand>
        <name>heme</name>
        <dbReference type="ChEBI" id="CHEBI:30413"/>
    </ligand>
    <ligandPart>
        <name>Fe</name>
        <dbReference type="ChEBI" id="CHEBI:18248"/>
    </ligandPart>
</feature>
<evidence type="ECO:0000313" key="26">
    <source>
        <dbReference type="EMBL" id="PLN85088.1"/>
    </source>
</evidence>
<evidence type="ECO:0000256" key="24">
    <source>
        <dbReference type="RuleBase" id="RU000461"/>
    </source>
</evidence>
<dbReference type="GO" id="GO:0005506">
    <property type="term" value="F:iron ion binding"/>
    <property type="evidence" value="ECO:0007669"/>
    <property type="project" value="InterPro"/>
</dbReference>
<dbReference type="OrthoDB" id="1844152at2759"/>
<evidence type="ECO:0000256" key="22">
    <source>
        <dbReference type="ARBA" id="ARBA00082945"/>
    </source>
</evidence>
<keyword evidence="13 25" id="KW-0472">Membrane</keyword>
<protein>
    <recommendedName>
        <fullName evidence="19">Dihydromonacolin L monooxygenase LovA</fullName>
        <ecNumber evidence="17">1.14.14.124</ecNumber>
        <ecNumber evidence="18">1.14.14.125</ecNumber>
    </recommendedName>
    <alternativeName>
        <fullName evidence="21">Dihydromonacolin L hydroxylase</fullName>
    </alternativeName>
    <alternativeName>
        <fullName evidence="22">Lovastatin biosynthesis cluster protein A</fullName>
    </alternativeName>
    <alternativeName>
        <fullName evidence="20">Monacolin L hydroxylase</fullName>
    </alternativeName>
</protein>
<dbReference type="SUPFAM" id="SSF48264">
    <property type="entry name" value="Cytochrome P450"/>
    <property type="match status" value="1"/>
</dbReference>
<evidence type="ECO:0000256" key="11">
    <source>
        <dbReference type="ARBA" id="ARBA00023004"/>
    </source>
</evidence>
<keyword evidence="12 24" id="KW-0503">Monooxygenase</keyword>
<evidence type="ECO:0000256" key="16">
    <source>
        <dbReference type="ARBA" id="ARBA00060567"/>
    </source>
</evidence>
<dbReference type="PROSITE" id="PS00086">
    <property type="entry name" value="CYTOCHROME_P450"/>
    <property type="match status" value="1"/>
</dbReference>
<evidence type="ECO:0000256" key="3">
    <source>
        <dbReference type="ARBA" id="ARBA00010617"/>
    </source>
</evidence>
<reference evidence="27" key="1">
    <citation type="submission" date="2017-12" db="EMBL/GenBank/DDBJ databases">
        <authorList>
            <consortium name="DOE Joint Genome Institute"/>
            <person name="Mondo S.J."/>
            <person name="Kjaerbolling I."/>
            <person name="Vesth T.C."/>
            <person name="Frisvad J.C."/>
            <person name="Nybo J.L."/>
            <person name="Theobald S."/>
            <person name="Kuo A."/>
            <person name="Bowyer P."/>
            <person name="Matsuda Y."/>
            <person name="Lyhne E.K."/>
            <person name="Kogle M.E."/>
            <person name="Clum A."/>
            <person name="Lipzen A."/>
            <person name="Salamov A."/>
            <person name="Ngan C.Y."/>
            <person name="Daum C."/>
            <person name="Chiniquy J."/>
            <person name="Barry K."/>
            <person name="LaButti K."/>
            <person name="Haridas S."/>
            <person name="Simmons B.A."/>
            <person name="Magnuson J.K."/>
            <person name="Mortensen U.H."/>
            <person name="Larsen T.O."/>
            <person name="Grigoriev I.V."/>
            <person name="Baker S.E."/>
            <person name="Andersen M.R."/>
            <person name="Nordberg H.P."/>
            <person name="Cantor M.N."/>
            <person name="Hua S.X."/>
        </authorList>
    </citation>
    <scope>NUCLEOTIDE SEQUENCE [LARGE SCALE GENOMIC DNA]</scope>
    <source>
        <strain evidence="27">IBT 19404</strain>
    </source>
</reference>
<name>A0A2J5I5F2_9EURO</name>
<evidence type="ECO:0000256" key="4">
    <source>
        <dbReference type="ARBA" id="ARBA00022617"/>
    </source>
</evidence>
<comment type="subcellular location">
    <subcellularLocation>
        <location evidence="2">Endoplasmic reticulum membrane</location>
        <topology evidence="2">Single-pass type II membrane protein</topology>
    </subcellularLocation>
</comment>
<evidence type="ECO:0000256" key="13">
    <source>
        <dbReference type="ARBA" id="ARBA00023136"/>
    </source>
</evidence>
<evidence type="ECO:0000256" key="10">
    <source>
        <dbReference type="ARBA" id="ARBA00023002"/>
    </source>
</evidence>
<comment type="similarity">
    <text evidence="3 24">Belongs to the cytochrome P450 family.</text>
</comment>
<dbReference type="InterPro" id="IPR036396">
    <property type="entry name" value="Cyt_P450_sf"/>
</dbReference>
<dbReference type="Pfam" id="PF00067">
    <property type="entry name" value="p450"/>
    <property type="match status" value="1"/>
</dbReference>
<keyword evidence="9 25" id="KW-1133">Transmembrane helix</keyword>
<accession>A0A2J5I5F2</accession>
<feature type="transmembrane region" description="Helical" evidence="25">
    <location>
        <begin position="6"/>
        <end position="24"/>
    </location>
</feature>
<dbReference type="EC" id="1.14.14.125" evidence="18"/>
<evidence type="ECO:0000256" key="7">
    <source>
        <dbReference type="ARBA" id="ARBA00022824"/>
    </source>
</evidence>
<evidence type="ECO:0000256" key="20">
    <source>
        <dbReference type="ARBA" id="ARBA00079237"/>
    </source>
</evidence>
<evidence type="ECO:0000256" key="23">
    <source>
        <dbReference type="PIRSR" id="PIRSR602403-1"/>
    </source>
</evidence>
<dbReference type="GO" id="GO:0016705">
    <property type="term" value="F:oxidoreductase activity, acting on paired donors, with incorporation or reduction of molecular oxygen"/>
    <property type="evidence" value="ECO:0007669"/>
    <property type="project" value="InterPro"/>
</dbReference>
<keyword evidence="7" id="KW-0256">Endoplasmic reticulum</keyword>
<dbReference type="EC" id="1.14.14.124" evidence="17"/>
<sequence>MLFELFSSGLAWTVLAIVGVGYYWTTNQRSIFPIVNDYPGDFFRRKAYREYRKNAKKLIADGLAKHCGPITIMVPGGTKVVLPSALSDWVKTNRDLDHQELIREEYFARYPGFEAQSTLHSSDRMLIDLLRSKLSQNAAILPTVNQHIAPALQHHWGDSELWQTINWDDDTTGIISQAAASVFVGPEKAADAEWQTVVQAYVREYFAAVGDLHTWRAPLRPIMHWFLPHSSACRDLIRRARLIMDGVIQKRKQEAHEAEMQDSEAPIYHDVVAWTMQVPGNKHPAGDVQLALAMAALFTTTELFKQILIDIATHPELVEPLRRNIRDSLSTHGLGLAALANMELLDSVMKESQRQVPPTVGLERKVIRDTSLPDGTRLPRGTHIMVDSSDMWSPKVHENPDVYDGYRFFKRRQAGNKASQFVQSSQEHNVFGGGRHICPGRFFASDELKLRLAHILLKYDLRLKGGSCSRPVQFGVFVGANPMTQLEVRRRAEPEVCIF</sequence>
<comment type="pathway">
    <text evidence="16">Polyketide biosynthesis; lovastatin biosynthesis.</text>
</comment>
<keyword evidence="6 23" id="KW-0479">Metal-binding</keyword>
<dbReference type="Gene3D" id="1.10.630.10">
    <property type="entry name" value="Cytochrome P450"/>
    <property type="match status" value="1"/>
</dbReference>
<dbReference type="GO" id="GO:0140735">
    <property type="term" value="P:lovastatin biosynthetic process"/>
    <property type="evidence" value="ECO:0007669"/>
    <property type="project" value="UniProtKB-ARBA"/>
</dbReference>
<dbReference type="InterPro" id="IPR001128">
    <property type="entry name" value="Cyt_P450"/>
</dbReference>
<dbReference type="InterPro" id="IPR017972">
    <property type="entry name" value="Cyt_P450_CS"/>
</dbReference>
<evidence type="ECO:0000256" key="2">
    <source>
        <dbReference type="ARBA" id="ARBA00004648"/>
    </source>
</evidence>
<dbReference type="CDD" id="cd11041">
    <property type="entry name" value="CYP503A1-like"/>
    <property type="match status" value="1"/>
</dbReference>
<keyword evidence="5 25" id="KW-0812">Transmembrane</keyword>
<keyword evidence="10 24" id="KW-0560">Oxidoreductase</keyword>
<dbReference type="GO" id="GO:0020037">
    <property type="term" value="F:heme binding"/>
    <property type="evidence" value="ECO:0007669"/>
    <property type="project" value="InterPro"/>
</dbReference>
<evidence type="ECO:0000256" key="14">
    <source>
        <dbReference type="ARBA" id="ARBA00050755"/>
    </source>
</evidence>
<dbReference type="PANTHER" id="PTHR46206">
    <property type="entry name" value="CYTOCHROME P450"/>
    <property type="match status" value="1"/>
</dbReference>
<keyword evidence="4 23" id="KW-0349">Heme</keyword>
<evidence type="ECO:0000256" key="19">
    <source>
        <dbReference type="ARBA" id="ARBA00067132"/>
    </source>
</evidence>
<dbReference type="GO" id="GO:0005789">
    <property type="term" value="C:endoplasmic reticulum membrane"/>
    <property type="evidence" value="ECO:0007669"/>
    <property type="project" value="UniProtKB-SubCell"/>
</dbReference>
<evidence type="ECO:0000256" key="6">
    <source>
        <dbReference type="ARBA" id="ARBA00022723"/>
    </source>
</evidence>
<evidence type="ECO:0000256" key="17">
    <source>
        <dbReference type="ARBA" id="ARBA00066328"/>
    </source>
</evidence>
<organism evidence="26 27">
    <name type="scientific">Aspergillus taichungensis</name>
    <dbReference type="NCBI Taxonomy" id="482145"/>
    <lineage>
        <taxon>Eukaryota</taxon>
        <taxon>Fungi</taxon>
        <taxon>Dikarya</taxon>
        <taxon>Ascomycota</taxon>
        <taxon>Pezizomycotina</taxon>
        <taxon>Eurotiomycetes</taxon>
        <taxon>Eurotiomycetidae</taxon>
        <taxon>Eurotiales</taxon>
        <taxon>Aspergillaceae</taxon>
        <taxon>Aspergillus</taxon>
        <taxon>Aspergillus subgen. Circumdati</taxon>
    </lineage>
</organism>
<dbReference type="PANTHER" id="PTHR46206:SF2">
    <property type="entry name" value="CYTOCHROME P450 MONOOXYGENASE AUSG-RELATED"/>
    <property type="match status" value="1"/>
</dbReference>
<keyword evidence="11 23" id="KW-0408">Iron</keyword>
<dbReference type="EMBL" id="KZ559507">
    <property type="protein sequence ID" value="PLN85088.1"/>
    <property type="molecule type" value="Genomic_DNA"/>
</dbReference>
<keyword evidence="27" id="KW-1185">Reference proteome</keyword>
<evidence type="ECO:0000256" key="8">
    <source>
        <dbReference type="ARBA" id="ARBA00022968"/>
    </source>
</evidence>
<evidence type="ECO:0000256" key="12">
    <source>
        <dbReference type="ARBA" id="ARBA00023033"/>
    </source>
</evidence>
<evidence type="ECO:0000256" key="25">
    <source>
        <dbReference type="SAM" id="Phobius"/>
    </source>
</evidence>
<gene>
    <name evidence="26" type="ORF">BDW42DRAFT_18882</name>
</gene>
<evidence type="ECO:0000256" key="9">
    <source>
        <dbReference type="ARBA" id="ARBA00022989"/>
    </source>
</evidence>
<dbReference type="Proteomes" id="UP000235023">
    <property type="component" value="Unassembled WGS sequence"/>
</dbReference>